<keyword evidence="4" id="KW-0862">Zinc</keyword>
<dbReference type="Gene3D" id="3.30.160.60">
    <property type="entry name" value="Classic Zinc Finger"/>
    <property type="match status" value="2"/>
</dbReference>
<dbReference type="SUPFAM" id="SSF57667">
    <property type="entry name" value="beta-beta-alpha zinc fingers"/>
    <property type="match status" value="1"/>
</dbReference>
<dbReference type="PANTHER" id="PTHR14003:SF23">
    <property type="entry name" value="ZINC FINGER PROTEIN 143"/>
    <property type="match status" value="1"/>
</dbReference>
<keyword evidence="2" id="KW-0677">Repeat</keyword>
<organism evidence="8 9">
    <name type="scientific">Exocentrus adspersus</name>
    <dbReference type="NCBI Taxonomy" id="1586481"/>
    <lineage>
        <taxon>Eukaryota</taxon>
        <taxon>Metazoa</taxon>
        <taxon>Ecdysozoa</taxon>
        <taxon>Arthropoda</taxon>
        <taxon>Hexapoda</taxon>
        <taxon>Insecta</taxon>
        <taxon>Pterygota</taxon>
        <taxon>Neoptera</taxon>
        <taxon>Endopterygota</taxon>
        <taxon>Coleoptera</taxon>
        <taxon>Polyphaga</taxon>
        <taxon>Cucujiformia</taxon>
        <taxon>Chrysomeloidea</taxon>
        <taxon>Cerambycidae</taxon>
        <taxon>Lamiinae</taxon>
        <taxon>Acanthocinini</taxon>
        <taxon>Exocentrus</taxon>
    </lineage>
</organism>
<dbReference type="GO" id="GO:0000785">
    <property type="term" value="C:chromatin"/>
    <property type="evidence" value="ECO:0007669"/>
    <property type="project" value="TreeGrafter"/>
</dbReference>
<comment type="caution">
    <text evidence="8">The sequence shown here is derived from an EMBL/GenBank/DDBJ whole genome shotgun (WGS) entry which is preliminary data.</text>
</comment>
<evidence type="ECO:0000256" key="6">
    <source>
        <dbReference type="PROSITE-ProRule" id="PRU00042"/>
    </source>
</evidence>
<dbReference type="FunFam" id="3.30.160.60:FF:000125">
    <property type="entry name" value="Putative zinc finger protein 143"/>
    <property type="match status" value="1"/>
</dbReference>
<feature type="domain" description="C2H2-type" evidence="7">
    <location>
        <begin position="9"/>
        <end position="36"/>
    </location>
</feature>
<dbReference type="FunFam" id="3.30.160.60:FF:001290">
    <property type="entry name" value="Zinc finger 45-like"/>
    <property type="match status" value="1"/>
</dbReference>
<proteinExistence type="predicted"/>
<evidence type="ECO:0000259" key="7">
    <source>
        <dbReference type="PROSITE" id="PS50157"/>
    </source>
</evidence>
<evidence type="ECO:0000256" key="2">
    <source>
        <dbReference type="ARBA" id="ARBA00022737"/>
    </source>
</evidence>
<dbReference type="GO" id="GO:0008270">
    <property type="term" value="F:zinc ion binding"/>
    <property type="evidence" value="ECO:0007669"/>
    <property type="project" value="UniProtKB-KW"/>
</dbReference>
<dbReference type="AlphaFoldDB" id="A0AAV8VTD4"/>
<dbReference type="Pfam" id="PF00096">
    <property type="entry name" value="zf-C2H2"/>
    <property type="match status" value="2"/>
</dbReference>
<evidence type="ECO:0000313" key="8">
    <source>
        <dbReference type="EMBL" id="KAJ8917150.1"/>
    </source>
</evidence>
<dbReference type="InterPro" id="IPR013087">
    <property type="entry name" value="Znf_C2H2_type"/>
</dbReference>
<protein>
    <recommendedName>
        <fullName evidence="7">C2H2-type domain-containing protein</fullName>
    </recommendedName>
</protein>
<dbReference type="GO" id="GO:0005667">
    <property type="term" value="C:transcription regulator complex"/>
    <property type="evidence" value="ECO:0007669"/>
    <property type="project" value="TreeGrafter"/>
</dbReference>
<dbReference type="PANTHER" id="PTHR14003">
    <property type="entry name" value="TRANSCRIPTIONAL REPRESSOR PROTEIN YY"/>
    <property type="match status" value="1"/>
</dbReference>
<evidence type="ECO:0000313" key="9">
    <source>
        <dbReference type="Proteomes" id="UP001159042"/>
    </source>
</evidence>
<feature type="domain" description="C2H2-type" evidence="7">
    <location>
        <begin position="37"/>
        <end position="66"/>
    </location>
</feature>
<keyword evidence="1" id="KW-0479">Metal-binding</keyword>
<dbReference type="GO" id="GO:0000978">
    <property type="term" value="F:RNA polymerase II cis-regulatory region sequence-specific DNA binding"/>
    <property type="evidence" value="ECO:0007669"/>
    <property type="project" value="TreeGrafter"/>
</dbReference>
<gene>
    <name evidence="8" type="ORF">NQ315_012642</name>
</gene>
<dbReference type="EMBL" id="JANEYG010000035">
    <property type="protein sequence ID" value="KAJ8917150.1"/>
    <property type="molecule type" value="Genomic_DNA"/>
</dbReference>
<sequence>MTHTGERKFICSVCGKGSRTTSDLKCHMRTHTGERPFQCSFPECDKKFKTNSQLCTHARTHTGERSQR</sequence>
<keyword evidence="9" id="KW-1185">Reference proteome</keyword>
<evidence type="ECO:0000256" key="1">
    <source>
        <dbReference type="ARBA" id="ARBA00022723"/>
    </source>
</evidence>
<reference evidence="8 9" key="1">
    <citation type="journal article" date="2023" name="Insect Mol. Biol.">
        <title>Genome sequencing provides insights into the evolution of gene families encoding plant cell wall-degrading enzymes in longhorned beetles.</title>
        <authorList>
            <person name="Shin N.R."/>
            <person name="Okamura Y."/>
            <person name="Kirsch R."/>
            <person name="Pauchet Y."/>
        </authorList>
    </citation>
    <scope>NUCLEOTIDE SEQUENCE [LARGE SCALE GENOMIC DNA]</scope>
    <source>
        <strain evidence="8">EAD_L_NR</strain>
    </source>
</reference>
<keyword evidence="3 6" id="KW-0863">Zinc-finger</keyword>
<evidence type="ECO:0000256" key="4">
    <source>
        <dbReference type="ARBA" id="ARBA00022833"/>
    </source>
</evidence>
<dbReference type="PROSITE" id="PS00028">
    <property type="entry name" value="ZINC_FINGER_C2H2_1"/>
    <property type="match status" value="1"/>
</dbReference>
<dbReference type="InterPro" id="IPR036236">
    <property type="entry name" value="Znf_C2H2_sf"/>
</dbReference>
<dbReference type="PROSITE" id="PS50157">
    <property type="entry name" value="ZINC_FINGER_C2H2_2"/>
    <property type="match status" value="2"/>
</dbReference>
<dbReference type="SMART" id="SM00355">
    <property type="entry name" value="ZnF_C2H2"/>
    <property type="match status" value="2"/>
</dbReference>
<keyword evidence="5" id="KW-0539">Nucleus</keyword>
<dbReference type="GO" id="GO:0000981">
    <property type="term" value="F:DNA-binding transcription factor activity, RNA polymerase II-specific"/>
    <property type="evidence" value="ECO:0007669"/>
    <property type="project" value="TreeGrafter"/>
</dbReference>
<name>A0AAV8VTD4_9CUCU</name>
<accession>A0AAV8VTD4</accession>
<dbReference type="Proteomes" id="UP001159042">
    <property type="component" value="Unassembled WGS sequence"/>
</dbReference>
<dbReference type="GO" id="GO:0031519">
    <property type="term" value="C:PcG protein complex"/>
    <property type="evidence" value="ECO:0007669"/>
    <property type="project" value="TreeGrafter"/>
</dbReference>
<evidence type="ECO:0000256" key="3">
    <source>
        <dbReference type="ARBA" id="ARBA00022771"/>
    </source>
</evidence>
<evidence type="ECO:0000256" key="5">
    <source>
        <dbReference type="ARBA" id="ARBA00023242"/>
    </source>
</evidence>